<evidence type="ECO:0000313" key="3">
    <source>
        <dbReference type="Proteomes" id="UP001172102"/>
    </source>
</evidence>
<keyword evidence="3" id="KW-1185">Reference proteome</keyword>
<reference evidence="2" key="1">
    <citation type="submission" date="2023-06" db="EMBL/GenBank/DDBJ databases">
        <title>Genome-scale phylogeny and comparative genomics of the fungal order Sordariales.</title>
        <authorList>
            <consortium name="Lawrence Berkeley National Laboratory"/>
            <person name="Hensen N."/>
            <person name="Bonometti L."/>
            <person name="Westerberg I."/>
            <person name="Brannstrom I.O."/>
            <person name="Guillou S."/>
            <person name="Cros-Aarteil S."/>
            <person name="Calhoun S."/>
            <person name="Haridas S."/>
            <person name="Kuo A."/>
            <person name="Mondo S."/>
            <person name="Pangilinan J."/>
            <person name="Riley R."/>
            <person name="Labutti K."/>
            <person name="Andreopoulos B."/>
            <person name="Lipzen A."/>
            <person name="Chen C."/>
            <person name="Yanf M."/>
            <person name="Daum C."/>
            <person name="Ng V."/>
            <person name="Clum A."/>
            <person name="Steindorff A."/>
            <person name="Ohm R."/>
            <person name="Martin F."/>
            <person name="Silar P."/>
            <person name="Natvig D."/>
            <person name="Lalanne C."/>
            <person name="Gautier V."/>
            <person name="Ament-Velasquez S.L."/>
            <person name="Kruys A."/>
            <person name="Hutchinson M.I."/>
            <person name="Powell A.J."/>
            <person name="Barry K."/>
            <person name="Miller A.N."/>
            <person name="Grigoriev I.V."/>
            <person name="Debuchy R."/>
            <person name="Gladieux P."/>
            <person name="Thoren M.H."/>
            <person name="Johannesson H."/>
        </authorList>
    </citation>
    <scope>NUCLEOTIDE SEQUENCE</scope>
    <source>
        <strain evidence="2">SMH4607-1</strain>
    </source>
</reference>
<name>A0AA40AF27_9PEZI</name>
<feature type="transmembrane region" description="Helical" evidence="1">
    <location>
        <begin position="35"/>
        <end position="55"/>
    </location>
</feature>
<comment type="caution">
    <text evidence="2">The sequence shown here is derived from an EMBL/GenBank/DDBJ whole genome shotgun (WGS) entry which is preliminary data.</text>
</comment>
<keyword evidence="1" id="KW-1133">Transmembrane helix</keyword>
<sequence>MFIHRPSRPNEEVTWSSRNTEQIVEIRELSLMTNISIRFLFLLVFSLYVTALGYIHSDTWKSNSKVNWWLSLYHVLVLPKLQGIDRIYFWPYWLLYMDVATAANGMIMGKTIATGHSTDFARSYSVLPVTVVIRIQFHWLASNGLAGQWHRYGLVLQKVMERCLDLYRNYFIATPSLLHFASLVEV</sequence>
<dbReference type="AlphaFoldDB" id="A0AA40AF27"/>
<gene>
    <name evidence="2" type="ORF">B0H67DRAFT_217385</name>
</gene>
<accession>A0AA40AF27</accession>
<dbReference type="Proteomes" id="UP001172102">
    <property type="component" value="Unassembled WGS sequence"/>
</dbReference>
<proteinExistence type="predicted"/>
<protein>
    <submittedName>
        <fullName evidence="2">Uncharacterized protein</fullName>
    </submittedName>
</protein>
<keyword evidence="1" id="KW-0472">Membrane</keyword>
<evidence type="ECO:0000313" key="2">
    <source>
        <dbReference type="EMBL" id="KAK0714625.1"/>
    </source>
</evidence>
<keyword evidence="1" id="KW-0812">Transmembrane</keyword>
<evidence type="ECO:0000256" key="1">
    <source>
        <dbReference type="SAM" id="Phobius"/>
    </source>
</evidence>
<organism evidence="2 3">
    <name type="scientific">Lasiosphaeris hirsuta</name>
    <dbReference type="NCBI Taxonomy" id="260670"/>
    <lineage>
        <taxon>Eukaryota</taxon>
        <taxon>Fungi</taxon>
        <taxon>Dikarya</taxon>
        <taxon>Ascomycota</taxon>
        <taxon>Pezizomycotina</taxon>
        <taxon>Sordariomycetes</taxon>
        <taxon>Sordariomycetidae</taxon>
        <taxon>Sordariales</taxon>
        <taxon>Lasiosphaeriaceae</taxon>
        <taxon>Lasiosphaeris</taxon>
    </lineage>
</organism>
<dbReference type="EMBL" id="JAUKUA010000004">
    <property type="protein sequence ID" value="KAK0714625.1"/>
    <property type="molecule type" value="Genomic_DNA"/>
</dbReference>